<proteinExistence type="inferred from homology"/>
<dbReference type="CDD" id="cd12441">
    <property type="entry name" value="RRM_Nup53_like"/>
    <property type="match status" value="1"/>
</dbReference>
<feature type="region of interest" description="Disordered" evidence="10">
    <location>
        <begin position="360"/>
        <end position="423"/>
    </location>
</feature>
<dbReference type="InterPro" id="IPR012677">
    <property type="entry name" value="Nucleotide-bd_a/b_plait_sf"/>
</dbReference>
<evidence type="ECO:0000256" key="10">
    <source>
        <dbReference type="SAM" id="MobiDB-lite"/>
    </source>
</evidence>
<feature type="domain" description="RRM Nup35-type" evidence="11">
    <location>
        <begin position="261"/>
        <end position="340"/>
    </location>
</feature>
<dbReference type="AlphaFoldDB" id="A0A7S1T8R0"/>
<dbReference type="GO" id="GO:0006607">
    <property type="term" value="P:NLS-bearing protein import into nucleus"/>
    <property type="evidence" value="ECO:0007669"/>
    <property type="project" value="TreeGrafter"/>
</dbReference>
<comment type="similarity">
    <text evidence="2">Belongs to the Nup35 family.</text>
</comment>
<dbReference type="GO" id="GO:0044613">
    <property type="term" value="C:nuclear pore central transport channel"/>
    <property type="evidence" value="ECO:0007669"/>
    <property type="project" value="TreeGrafter"/>
</dbReference>
<feature type="compositionally biased region" description="Polar residues" evidence="10">
    <location>
        <begin position="164"/>
        <end position="183"/>
    </location>
</feature>
<keyword evidence="5" id="KW-0653">Protein transport</keyword>
<dbReference type="Gene3D" id="3.30.70.330">
    <property type="match status" value="1"/>
</dbReference>
<dbReference type="GO" id="GO:0003676">
    <property type="term" value="F:nucleic acid binding"/>
    <property type="evidence" value="ECO:0007669"/>
    <property type="project" value="InterPro"/>
</dbReference>
<keyword evidence="3 9" id="KW-0813">Transport</keyword>
<dbReference type="GO" id="GO:0044615">
    <property type="term" value="C:nuclear pore nuclear basket"/>
    <property type="evidence" value="ECO:0007669"/>
    <property type="project" value="TreeGrafter"/>
</dbReference>
<keyword evidence="7 9" id="KW-0906">Nuclear pore complex</keyword>
<dbReference type="EMBL" id="HBGH01003620">
    <property type="protein sequence ID" value="CAD9229258.1"/>
    <property type="molecule type" value="Transcribed_RNA"/>
</dbReference>
<evidence type="ECO:0000256" key="8">
    <source>
        <dbReference type="ARBA" id="ARBA00023242"/>
    </source>
</evidence>
<evidence type="ECO:0000259" key="11">
    <source>
        <dbReference type="PROSITE" id="PS51472"/>
    </source>
</evidence>
<dbReference type="FunFam" id="3.30.70.330:FF:000095">
    <property type="entry name" value="Putative Nucleoporin NUP53"/>
    <property type="match status" value="1"/>
</dbReference>
<evidence type="ECO:0000256" key="9">
    <source>
        <dbReference type="PROSITE-ProRule" id="PRU00804"/>
    </source>
</evidence>
<evidence type="ECO:0000256" key="4">
    <source>
        <dbReference type="ARBA" id="ARBA00022816"/>
    </source>
</evidence>
<feature type="region of interest" description="Disordered" evidence="10">
    <location>
        <begin position="1"/>
        <end position="26"/>
    </location>
</feature>
<dbReference type="Pfam" id="PF05172">
    <property type="entry name" value="RRM_Nup35"/>
    <property type="match status" value="1"/>
</dbReference>
<dbReference type="PROSITE" id="PS51472">
    <property type="entry name" value="RRM_NUP35"/>
    <property type="match status" value="1"/>
</dbReference>
<evidence type="ECO:0000256" key="2">
    <source>
        <dbReference type="ARBA" id="ARBA00009454"/>
    </source>
</evidence>
<dbReference type="InterPro" id="IPR035979">
    <property type="entry name" value="RBD_domain_sf"/>
</dbReference>
<feature type="compositionally biased region" description="Polar residues" evidence="10">
    <location>
        <begin position="408"/>
        <end position="423"/>
    </location>
</feature>
<feature type="compositionally biased region" description="Polar residues" evidence="10">
    <location>
        <begin position="360"/>
        <end position="370"/>
    </location>
</feature>
<accession>A0A7S1T8R0</accession>
<organism evidence="12">
    <name type="scientific">Compsopogon caeruleus</name>
    <dbReference type="NCBI Taxonomy" id="31354"/>
    <lineage>
        <taxon>Eukaryota</taxon>
        <taxon>Rhodophyta</taxon>
        <taxon>Compsopogonophyceae</taxon>
        <taxon>Compsopogonales</taxon>
        <taxon>Compsopogonaceae</taxon>
        <taxon>Compsopogon</taxon>
    </lineage>
</organism>
<dbReference type="GO" id="GO:0051028">
    <property type="term" value="P:mRNA transport"/>
    <property type="evidence" value="ECO:0007669"/>
    <property type="project" value="UniProtKB-UniRule"/>
</dbReference>
<keyword evidence="6" id="KW-0811">Translocation</keyword>
<name>A0A7S1T8R0_9RHOD</name>
<feature type="region of interest" description="Disordered" evidence="10">
    <location>
        <begin position="67"/>
        <end position="90"/>
    </location>
</feature>
<dbReference type="InterPro" id="IPR007846">
    <property type="entry name" value="RRM_NUP35_dom"/>
</dbReference>
<keyword evidence="4 9" id="KW-0509">mRNA transport</keyword>
<dbReference type="PANTHER" id="PTHR21527">
    <property type="entry name" value="NUCLEOPORIN NUP35"/>
    <property type="match status" value="1"/>
</dbReference>
<comment type="subcellular location">
    <subcellularLocation>
        <location evidence="1">Nucleus</location>
        <location evidence="1">Nuclear pore complex</location>
    </subcellularLocation>
</comment>
<evidence type="ECO:0000313" key="12">
    <source>
        <dbReference type="EMBL" id="CAD9229258.1"/>
    </source>
</evidence>
<sequence length="435" mass="45260">MSGWSSTGGGRRRSLDGGGNEFGFDRPMISTRNMDFATGNSTKGADLVPGMSGVGVYVPREGPSLLSPTAGASIGERGTADLGGNNQQRKKERLKNYLLSSGYTPNPRADGEGAQDDRVMNLLGSVNIYGSNDSGAAKSAAYNERLRAGTSGVALGTRGAKPTENPSQGGLLASPSNHQNNSRGHIRPPPRRSMLDEGGPDVASTIDEICVAQGDVAYGNQGGLFTPAPSHRGDVRTPMDATVLVTPTPQRKTTLFAHEGDGEGCWITVFGFGSAMQSVVLREFRAHGEIVRHIPGKGNWIHILYRTPFQAQLAVNRGVRVVGGNTMVGVIPNADSEAVDGVAREAAGVITSATRGRDLATTSVGGLTPQSSPPIFAGSPGPLTPLGAGNPLTPMQGRTPNPAALGNPATNASLTNTPRPNRGLSTRLSEFVFGW</sequence>
<dbReference type="PANTHER" id="PTHR21527:SF6">
    <property type="entry name" value="NUCLEOPORIN NUP35"/>
    <property type="match status" value="1"/>
</dbReference>
<keyword evidence="8 9" id="KW-0539">Nucleus</keyword>
<dbReference type="GO" id="GO:0017056">
    <property type="term" value="F:structural constituent of nuclear pore"/>
    <property type="evidence" value="ECO:0007669"/>
    <property type="project" value="TreeGrafter"/>
</dbReference>
<dbReference type="SUPFAM" id="SSF54928">
    <property type="entry name" value="RNA-binding domain, RBD"/>
    <property type="match status" value="1"/>
</dbReference>
<dbReference type="GO" id="GO:0005543">
    <property type="term" value="F:phospholipid binding"/>
    <property type="evidence" value="ECO:0007669"/>
    <property type="project" value="TreeGrafter"/>
</dbReference>
<feature type="region of interest" description="Disordered" evidence="10">
    <location>
        <begin position="153"/>
        <end position="200"/>
    </location>
</feature>
<dbReference type="GO" id="GO:0006999">
    <property type="term" value="P:nuclear pore organization"/>
    <property type="evidence" value="ECO:0007669"/>
    <property type="project" value="TreeGrafter"/>
</dbReference>
<protein>
    <recommendedName>
        <fullName evidence="11">RRM Nup35-type domain-containing protein</fullName>
    </recommendedName>
</protein>
<evidence type="ECO:0000256" key="1">
    <source>
        <dbReference type="ARBA" id="ARBA00004567"/>
    </source>
</evidence>
<reference evidence="12" key="1">
    <citation type="submission" date="2021-01" db="EMBL/GenBank/DDBJ databases">
        <authorList>
            <person name="Corre E."/>
            <person name="Pelletier E."/>
            <person name="Niang G."/>
            <person name="Scheremetjew M."/>
            <person name="Finn R."/>
            <person name="Kale V."/>
            <person name="Holt S."/>
            <person name="Cochrane G."/>
            <person name="Meng A."/>
            <person name="Brown T."/>
            <person name="Cohen L."/>
        </authorList>
    </citation>
    <scope>NUCLEOTIDE SEQUENCE</scope>
    <source>
        <strain evidence="12">SAG 36.94</strain>
    </source>
</reference>
<evidence type="ECO:0000256" key="5">
    <source>
        <dbReference type="ARBA" id="ARBA00022927"/>
    </source>
</evidence>
<evidence type="ECO:0000256" key="7">
    <source>
        <dbReference type="ARBA" id="ARBA00023132"/>
    </source>
</evidence>
<evidence type="ECO:0000256" key="3">
    <source>
        <dbReference type="ARBA" id="ARBA00022448"/>
    </source>
</evidence>
<gene>
    <name evidence="12" type="ORF">CCAE0312_LOCUS1976</name>
</gene>
<evidence type="ECO:0000256" key="6">
    <source>
        <dbReference type="ARBA" id="ARBA00023010"/>
    </source>
</evidence>